<name>A0A0A8ZM65_ARUDO</name>
<reference evidence="1" key="1">
    <citation type="submission" date="2014-09" db="EMBL/GenBank/DDBJ databases">
        <authorList>
            <person name="Magalhaes I.L.F."/>
            <person name="Oliveira U."/>
            <person name="Santos F.R."/>
            <person name="Vidigal T.H.D.A."/>
            <person name="Brescovit A.D."/>
            <person name="Santos A.J."/>
        </authorList>
    </citation>
    <scope>NUCLEOTIDE SEQUENCE</scope>
    <source>
        <tissue evidence="1">Shoot tissue taken approximately 20 cm above the soil surface</tissue>
    </source>
</reference>
<reference evidence="1" key="2">
    <citation type="journal article" date="2015" name="Data Brief">
        <title>Shoot transcriptome of the giant reed, Arundo donax.</title>
        <authorList>
            <person name="Barrero R.A."/>
            <person name="Guerrero F.D."/>
            <person name="Moolhuijzen P."/>
            <person name="Goolsby J.A."/>
            <person name="Tidwell J."/>
            <person name="Bellgard S.E."/>
            <person name="Bellgard M.I."/>
        </authorList>
    </citation>
    <scope>NUCLEOTIDE SEQUENCE</scope>
    <source>
        <tissue evidence="1">Shoot tissue taken approximately 20 cm above the soil surface</tissue>
    </source>
</reference>
<accession>A0A0A8ZM65</accession>
<protein>
    <submittedName>
        <fullName evidence="1">Uncharacterized protein</fullName>
    </submittedName>
</protein>
<sequence length="38" mass="4080">MRLIRRIWCSPGAPRSVLGLFSCVESGSSRDLGTGSLN</sequence>
<evidence type="ECO:0000313" key="1">
    <source>
        <dbReference type="EMBL" id="JAD37840.1"/>
    </source>
</evidence>
<organism evidence="1">
    <name type="scientific">Arundo donax</name>
    <name type="common">Giant reed</name>
    <name type="synonym">Donax arundinaceus</name>
    <dbReference type="NCBI Taxonomy" id="35708"/>
    <lineage>
        <taxon>Eukaryota</taxon>
        <taxon>Viridiplantae</taxon>
        <taxon>Streptophyta</taxon>
        <taxon>Embryophyta</taxon>
        <taxon>Tracheophyta</taxon>
        <taxon>Spermatophyta</taxon>
        <taxon>Magnoliopsida</taxon>
        <taxon>Liliopsida</taxon>
        <taxon>Poales</taxon>
        <taxon>Poaceae</taxon>
        <taxon>PACMAD clade</taxon>
        <taxon>Arundinoideae</taxon>
        <taxon>Arundineae</taxon>
        <taxon>Arundo</taxon>
    </lineage>
</organism>
<proteinExistence type="predicted"/>
<dbReference type="EMBL" id="GBRH01260055">
    <property type="protein sequence ID" value="JAD37840.1"/>
    <property type="molecule type" value="Transcribed_RNA"/>
</dbReference>
<dbReference type="AlphaFoldDB" id="A0A0A8ZM65"/>